<feature type="transmembrane region" description="Helical" evidence="6">
    <location>
        <begin position="215"/>
        <end position="236"/>
    </location>
</feature>
<dbReference type="InterPro" id="IPR020846">
    <property type="entry name" value="MFS_dom"/>
</dbReference>
<sequence length="529" mass="56606">MEQDVTAHPLYPAANRQPPRVGLKRLGKPLHPIVPMALSPPKAYGLRQSIAASRLPVPRLTPMILAVALFMEQMDSTVIATSLPAIAADIGTSPIALKLAVTSYLVALAIFIPISGWMSDRFGARNIFRMAIFVFMIGSIACAFSNSITAFVISRLIQGAGGSMMTPVSRLLLVRGTPRHELVDAMAWLTIPALIGPIMGPPIGGFLTTYLTWHWIFWINVPIGVLGIILVTRFLPAVEPRSPRPMDFPGFFLCGIGFSGFVFGVSVISLPAVPVIYGYVTVAIGILAGLIYLLHARRAPYPLLDPKMFRYPMFRAAILGASNFRMGLGALPFLMPLMLQLGFGLTPLQSGSVTFVSALGSMGSKFAASRTFNAFGFRTVISLTTLLAAIFLGINGLFTAETPLFLIMACLLIGGLFRSMAFSGVNAMAFGDVDDADSSQATAINAVAQRISMAMGVAIAGGILEISSSFHDGRLIVSDFHIAFFSVSAISALACITFLRLPHDAGAELTARGRKRRHAEPEEAVAENS</sequence>
<name>C6AZT7_RHILS</name>
<feature type="domain" description="Major facilitator superfamily (MFS) profile" evidence="7">
    <location>
        <begin position="61"/>
        <end position="506"/>
    </location>
</feature>
<evidence type="ECO:0000256" key="2">
    <source>
        <dbReference type="ARBA" id="ARBA00022692"/>
    </source>
</evidence>
<feature type="transmembrane region" description="Helical" evidence="6">
    <location>
        <begin position="276"/>
        <end position="295"/>
    </location>
</feature>
<dbReference type="Gene3D" id="1.20.1250.20">
    <property type="entry name" value="MFS general substrate transporter like domains"/>
    <property type="match status" value="1"/>
</dbReference>
<accession>C6AZT7</accession>
<dbReference type="HOGENOM" id="CLU_000960_28_0_5"/>
<dbReference type="PANTHER" id="PTHR23501:SF1">
    <property type="entry name" value="TRANSPORT PROTEIN HSRA-RELATED"/>
    <property type="match status" value="1"/>
</dbReference>
<dbReference type="EMBL" id="CP001622">
    <property type="protein sequence ID" value="ACS56491.1"/>
    <property type="molecule type" value="Genomic_DNA"/>
</dbReference>
<proteinExistence type="predicted"/>
<dbReference type="InterPro" id="IPR011701">
    <property type="entry name" value="MFS"/>
</dbReference>
<dbReference type="GO" id="GO:0005886">
    <property type="term" value="C:plasma membrane"/>
    <property type="evidence" value="ECO:0007669"/>
    <property type="project" value="TreeGrafter"/>
</dbReference>
<dbReference type="Pfam" id="PF07690">
    <property type="entry name" value="MFS_1"/>
    <property type="match status" value="2"/>
</dbReference>
<dbReference type="KEGG" id="rlg:Rleg_2214"/>
<dbReference type="InterPro" id="IPR036259">
    <property type="entry name" value="MFS_trans_sf"/>
</dbReference>
<feature type="transmembrane region" description="Helical" evidence="6">
    <location>
        <begin position="185"/>
        <end position="203"/>
    </location>
</feature>
<evidence type="ECO:0000256" key="5">
    <source>
        <dbReference type="SAM" id="MobiDB-lite"/>
    </source>
</evidence>
<dbReference type="Gene3D" id="1.20.1720.10">
    <property type="entry name" value="Multidrug resistance protein D"/>
    <property type="match status" value="1"/>
</dbReference>
<evidence type="ECO:0000259" key="7">
    <source>
        <dbReference type="PROSITE" id="PS50850"/>
    </source>
</evidence>
<dbReference type="PRINTS" id="PR01036">
    <property type="entry name" value="TCRTETB"/>
</dbReference>
<gene>
    <name evidence="8" type="ordered locus">Rleg_2214</name>
</gene>
<feature type="transmembrane region" description="Helical" evidence="6">
    <location>
        <begin position="248"/>
        <end position="270"/>
    </location>
</feature>
<evidence type="ECO:0000256" key="6">
    <source>
        <dbReference type="SAM" id="Phobius"/>
    </source>
</evidence>
<dbReference type="SUPFAM" id="SSF103473">
    <property type="entry name" value="MFS general substrate transporter"/>
    <property type="match status" value="1"/>
</dbReference>
<feature type="transmembrane region" description="Helical" evidence="6">
    <location>
        <begin position="316"/>
        <end position="335"/>
    </location>
</feature>
<feature type="transmembrane region" description="Helical" evidence="6">
    <location>
        <begin position="95"/>
        <end position="115"/>
    </location>
</feature>
<dbReference type="GO" id="GO:0022857">
    <property type="term" value="F:transmembrane transporter activity"/>
    <property type="evidence" value="ECO:0007669"/>
    <property type="project" value="InterPro"/>
</dbReference>
<protein>
    <submittedName>
        <fullName evidence="8">Major facilitator superfamily MFS_1</fullName>
    </submittedName>
</protein>
<evidence type="ECO:0000256" key="1">
    <source>
        <dbReference type="ARBA" id="ARBA00004141"/>
    </source>
</evidence>
<dbReference type="PANTHER" id="PTHR23501">
    <property type="entry name" value="MAJOR FACILITATOR SUPERFAMILY"/>
    <property type="match status" value="1"/>
</dbReference>
<comment type="subcellular location">
    <subcellularLocation>
        <location evidence="1">Membrane</location>
        <topology evidence="1">Multi-pass membrane protein</topology>
    </subcellularLocation>
</comment>
<feature type="transmembrane region" description="Helical" evidence="6">
    <location>
        <begin position="482"/>
        <end position="501"/>
    </location>
</feature>
<feature type="transmembrane region" description="Helical" evidence="6">
    <location>
        <begin position="404"/>
        <end position="430"/>
    </location>
</feature>
<feature type="region of interest" description="Disordered" evidence="5">
    <location>
        <begin position="1"/>
        <end position="20"/>
    </location>
</feature>
<evidence type="ECO:0000313" key="9">
    <source>
        <dbReference type="Proteomes" id="UP000002256"/>
    </source>
</evidence>
<keyword evidence="2 6" id="KW-0812">Transmembrane</keyword>
<dbReference type="AlphaFoldDB" id="C6AZT7"/>
<dbReference type="PROSITE" id="PS50850">
    <property type="entry name" value="MFS"/>
    <property type="match status" value="1"/>
</dbReference>
<feature type="transmembrane region" description="Helical" evidence="6">
    <location>
        <begin position="375"/>
        <end position="398"/>
    </location>
</feature>
<organism evidence="8 9">
    <name type="scientific">Rhizobium leguminosarum bv. trifolii (strain WSM1325)</name>
    <dbReference type="NCBI Taxonomy" id="395491"/>
    <lineage>
        <taxon>Bacteria</taxon>
        <taxon>Pseudomonadati</taxon>
        <taxon>Pseudomonadota</taxon>
        <taxon>Alphaproteobacteria</taxon>
        <taxon>Hyphomicrobiales</taxon>
        <taxon>Rhizobiaceae</taxon>
        <taxon>Rhizobium/Agrobacterium group</taxon>
        <taxon>Rhizobium</taxon>
    </lineage>
</organism>
<dbReference type="Proteomes" id="UP000002256">
    <property type="component" value="Chromosome"/>
</dbReference>
<keyword evidence="3 6" id="KW-1133">Transmembrane helix</keyword>
<keyword evidence="4 6" id="KW-0472">Membrane</keyword>
<evidence type="ECO:0000256" key="4">
    <source>
        <dbReference type="ARBA" id="ARBA00023136"/>
    </source>
</evidence>
<dbReference type="CDD" id="cd17503">
    <property type="entry name" value="MFS_LmrB_MDR_like"/>
    <property type="match status" value="1"/>
</dbReference>
<feature type="transmembrane region" description="Helical" evidence="6">
    <location>
        <begin position="127"/>
        <end position="146"/>
    </location>
</feature>
<reference evidence="8 9" key="1">
    <citation type="journal article" date="2010" name="Stand. Genomic Sci.">
        <title>Complete genome sequence of Rhizobium leguminosarum bv. trifolii strain WSM1325, an effective microsymbiont of annual Mediterranean clovers.</title>
        <authorList>
            <person name="Reeve W."/>
            <person name="O'Hara G."/>
            <person name="Chain P."/>
            <person name="Ardley J."/>
            <person name="Brau L."/>
            <person name="Nandesena K."/>
            <person name="Tiwari R."/>
            <person name="Copeland A."/>
            <person name="Nolan M."/>
            <person name="Han C."/>
            <person name="Brettin T."/>
            <person name="Land M."/>
            <person name="Ovchinikova G."/>
            <person name="Ivanova N."/>
            <person name="Mavromatis K."/>
            <person name="Markowitz V."/>
            <person name="Kyrpides N."/>
            <person name="Melino V."/>
            <person name="Denton M."/>
            <person name="Yates R."/>
            <person name="Howieson J."/>
        </authorList>
    </citation>
    <scope>NUCLEOTIDE SEQUENCE [LARGE SCALE GENOMIC DNA]</scope>
    <source>
        <strain evidence="8 9">WSM1325</strain>
    </source>
</reference>
<evidence type="ECO:0000256" key="3">
    <source>
        <dbReference type="ARBA" id="ARBA00022989"/>
    </source>
</evidence>
<evidence type="ECO:0000313" key="8">
    <source>
        <dbReference type="EMBL" id="ACS56491.1"/>
    </source>
</evidence>